<dbReference type="PANTHER" id="PTHR31900">
    <property type="entry name" value="F-BOX/RNI SUPERFAMILY PROTEIN-RELATED"/>
    <property type="match status" value="1"/>
</dbReference>
<organism evidence="1 2">
    <name type="scientific">Marasmius oreades</name>
    <name type="common">fairy-ring Marasmius</name>
    <dbReference type="NCBI Taxonomy" id="181124"/>
    <lineage>
        <taxon>Eukaryota</taxon>
        <taxon>Fungi</taxon>
        <taxon>Dikarya</taxon>
        <taxon>Basidiomycota</taxon>
        <taxon>Agaricomycotina</taxon>
        <taxon>Agaricomycetes</taxon>
        <taxon>Agaricomycetidae</taxon>
        <taxon>Agaricales</taxon>
        <taxon>Marasmiineae</taxon>
        <taxon>Marasmiaceae</taxon>
        <taxon>Marasmius</taxon>
    </lineage>
</organism>
<evidence type="ECO:0008006" key="3">
    <source>
        <dbReference type="Google" id="ProtNLM"/>
    </source>
</evidence>
<dbReference type="KEGG" id="more:E1B28_013028"/>
<dbReference type="AlphaFoldDB" id="A0A9P7UM79"/>
<reference evidence="1" key="1">
    <citation type="journal article" date="2021" name="Genome Biol. Evol.">
        <title>The assembled and annotated genome of the fairy-ring fungus Marasmius oreades.</title>
        <authorList>
            <person name="Hiltunen M."/>
            <person name="Ament-Velasquez S.L."/>
            <person name="Johannesson H."/>
        </authorList>
    </citation>
    <scope>NUCLEOTIDE SEQUENCE</scope>
    <source>
        <strain evidence="1">03SP1</strain>
    </source>
</reference>
<dbReference type="EMBL" id="CM032189">
    <property type="protein sequence ID" value="KAG7087048.1"/>
    <property type="molecule type" value="Genomic_DNA"/>
</dbReference>
<keyword evidence="2" id="KW-1185">Reference proteome</keyword>
<dbReference type="GeneID" id="66082103"/>
<gene>
    <name evidence="1" type="ORF">E1B28_013028</name>
</gene>
<accession>A0A9P7UM79</accession>
<dbReference type="SUPFAM" id="SSF52047">
    <property type="entry name" value="RNI-like"/>
    <property type="match status" value="1"/>
</dbReference>
<proteinExistence type="predicted"/>
<dbReference type="RefSeq" id="XP_043003519.1">
    <property type="nucleotide sequence ID" value="XM_043158176.1"/>
</dbReference>
<dbReference type="OrthoDB" id="3051094at2759"/>
<dbReference type="InterPro" id="IPR050232">
    <property type="entry name" value="FBL13/AtMIF1-like"/>
</dbReference>
<dbReference type="PANTHER" id="PTHR31900:SF27">
    <property type="entry name" value="FBD DOMAIN-CONTAINING PROTEIN"/>
    <property type="match status" value="1"/>
</dbReference>
<dbReference type="Gene3D" id="3.80.10.10">
    <property type="entry name" value="Ribonuclease Inhibitor"/>
    <property type="match status" value="1"/>
</dbReference>
<comment type="caution">
    <text evidence="1">The sequence shown here is derived from an EMBL/GenBank/DDBJ whole genome shotgun (WGS) entry which is preliminary data.</text>
</comment>
<protein>
    <recommendedName>
        <fullName evidence="3">F-box domain-containing protein</fullName>
    </recommendedName>
</protein>
<dbReference type="InterPro" id="IPR032675">
    <property type="entry name" value="LRR_dom_sf"/>
</dbReference>
<name>A0A9P7UM79_9AGAR</name>
<dbReference type="Proteomes" id="UP001049176">
    <property type="component" value="Chromosome 9"/>
</dbReference>
<sequence length="551" mass="62923">MTTIESLTAEIIIQILKTTLQLEYYRQNDLKLPSNPLHLSKVSRRWRDIVLGTPALFSNIIISFKELRAQNRCIRKWTMFWLERSGTHPINITFHLFPQELEGKSSFHLLNQLDRAIESTPDLDIFLDLLKNHIIPHIDRLQRFLLHYNGFTSSISSLLSPFMHADAPILEELDVRAHRYTKGFSLSPATPFLPLFRTAPKLRSLIMHGAGTLLPLTERLRKLDLCHVALNDALFLQFVSDCPVLETLALSHVIFTYSKPSSMDLSASEAISMNSLRSLSLDFSYIDWRFLPDTDPHKHILTSVLAPNLENIEVSTRGSGHYINLANVLPNPSSLTSLRRIKFVRISKETDAGHMDNSRWFSALPGSVPLEEIHLVDSSRDILGIDFQIQDLIGGHQRAEGQNIQTPYLPIPPYCFTPRSREVHRAVMSRNYNPIHLFNQSSLPLPTELKFKDLKSLTIETSLAEDIVWLCRILTVKPNIQSVSLSKSTLSTLRSGLVLLKDVESNGWFIKVQQHGNLARYMFGRQMVEEEGTPNDVEKWLKDRVKVEIIE</sequence>
<evidence type="ECO:0000313" key="1">
    <source>
        <dbReference type="EMBL" id="KAG7087048.1"/>
    </source>
</evidence>
<evidence type="ECO:0000313" key="2">
    <source>
        <dbReference type="Proteomes" id="UP001049176"/>
    </source>
</evidence>